<name>A0A917MWP5_9BACT</name>
<feature type="transmembrane region" description="Helical" evidence="1">
    <location>
        <begin position="73"/>
        <end position="91"/>
    </location>
</feature>
<keyword evidence="1" id="KW-1133">Transmembrane helix</keyword>
<feature type="transmembrane region" description="Helical" evidence="1">
    <location>
        <begin position="103"/>
        <end position="121"/>
    </location>
</feature>
<dbReference type="AlphaFoldDB" id="A0A917MWP5"/>
<dbReference type="PROSITE" id="PS51257">
    <property type="entry name" value="PROKAR_LIPOPROTEIN"/>
    <property type="match status" value="1"/>
</dbReference>
<evidence type="ECO:0000313" key="3">
    <source>
        <dbReference type="Proteomes" id="UP000627292"/>
    </source>
</evidence>
<proteinExistence type="predicted"/>
<evidence type="ECO:0000256" key="1">
    <source>
        <dbReference type="SAM" id="Phobius"/>
    </source>
</evidence>
<protein>
    <submittedName>
        <fullName evidence="2">Uncharacterized protein</fullName>
    </submittedName>
</protein>
<feature type="transmembrane region" description="Helical" evidence="1">
    <location>
        <begin position="46"/>
        <end position="66"/>
    </location>
</feature>
<dbReference type="Proteomes" id="UP000627292">
    <property type="component" value="Unassembled WGS sequence"/>
</dbReference>
<gene>
    <name evidence="2" type="ORF">GCM10011379_30820</name>
</gene>
<sequence>MKYSQTIGIVAALALMGACFLPWIHIPSLQETYTGMYTGATRFGRPGVMTISLAAVSVLLFSIPRIWAKRTNVIIAAIGISWAARNFMLMTSCLMGECPEKKSGIYVAPFLAAVIMLMTLLPKMVLPAQKKD</sequence>
<keyword evidence="1" id="KW-0472">Membrane</keyword>
<accession>A0A917MWP5</accession>
<feature type="transmembrane region" description="Helical" evidence="1">
    <location>
        <begin position="7"/>
        <end position="26"/>
    </location>
</feature>
<organism evidence="2 3">
    <name type="scientific">Filimonas zeae</name>
    <dbReference type="NCBI Taxonomy" id="1737353"/>
    <lineage>
        <taxon>Bacteria</taxon>
        <taxon>Pseudomonadati</taxon>
        <taxon>Bacteroidota</taxon>
        <taxon>Chitinophagia</taxon>
        <taxon>Chitinophagales</taxon>
        <taxon>Chitinophagaceae</taxon>
        <taxon>Filimonas</taxon>
    </lineage>
</organism>
<reference evidence="2" key="1">
    <citation type="journal article" date="2014" name="Int. J. Syst. Evol. Microbiol.">
        <title>Complete genome sequence of Corynebacterium casei LMG S-19264T (=DSM 44701T), isolated from a smear-ripened cheese.</title>
        <authorList>
            <consortium name="US DOE Joint Genome Institute (JGI-PGF)"/>
            <person name="Walter F."/>
            <person name="Albersmeier A."/>
            <person name="Kalinowski J."/>
            <person name="Ruckert C."/>
        </authorList>
    </citation>
    <scope>NUCLEOTIDE SEQUENCE</scope>
    <source>
        <strain evidence="2">CGMCC 1.15290</strain>
    </source>
</reference>
<reference evidence="2" key="2">
    <citation type="submission" date="2020-09" db="EMBL/GenBank/DDBJ databases">
        <authorList>
            <person name="Sun Q."/>
            <person name="Zhou Y."/>
        </authorList>
    </citation>
    <scope>NUCLEOTIDE SEQUENCE</scope>
    <source>
        <strain evidence="2">CGMCC 1.15290</strain>
    </source>
</reference>
<dbReference type="RefSeq" id="WP_188953781.1">
    <property type="nucleotide sequence ID" value="NZ_BMIB01000003.1"/>
</dbReference>
<keyword evidence="1" id="KW-0812">Transmembrane</keyword>
<comment type="caution">
    <text evidence="2">The sequence shown here is derived from an EMBL/GenBank/DDBJ whole genome shotgun (WGS) entry which is preliminary data.</text>
</comment>
<keyword evidence="3" id="KW-1185">Reference proteome</keyword>
<dbReference type="EMBL" id="BMIB01000003">
    <property type="protein sequence ID" value="GGH71457.1"/>
    <property type="molecule type" value="Genomic_DNA"/>
</dbReference>
<evidence type="ECO:0000313" key="2">
    <source>
        <dbReference type="EMBL" id="GGH71457.1"/>
    </source>
</evidence>